<dbReference type="Gene3D" id="3.40.50.2000">
    <property type="entry name" value="Glycogen Phosphorylase B"/>
    <property type="match status" value="1"/>
</dbReference>
<dbReference type="Proteomes" id="UP000235363">
    <property type="component" value="Unassembled WGS sequence"/>
</dbReference>
<evidence type="ECO:0000256" key="2">
    <source>
        <dbReference type="ARBA" id="ARBA00022679"/>
    </source>
</evidence>
<protein>
    <submittedName>
        <fullName evidence="4">Glycosyl transferase family 2</fullName>
    </submittedName>
</protein>
<feature type="domain" description="Glycosyltransferase subfamily 4-like N-terminal" evidence="3">
    <location>
        <begin position="59"/>
        <end position="148"/>
    </location>
</feature>
<organism evidence="4 5">
    <name type="scientific">Corynebacterium xerosis</name>
    <dbReference type="NCBI Taxonomy" id="1725"/>
    <lineage>
        <taxon>Bacteria</taxon>
        <taxon>Bacillati</taxon>
        <taxon>Actinomycetota</taxon>
        <taxon>Actinomycetes</taxon>
        <taxon>Mycobacteriales</taxon>
        <taxon>Corynebacteriaceae</taxon>
        <taxon>Corynebacterium</taxon>
    </lineage>
</organism>
<sequence>MINIHPRRPRITAIPAGHPYVKAVTGPFADLRPDPIVDPDDPGRWWPHPHLEPGGGAGAARGADIVHVHFGFEHRNADQLADFADEVHAGGAKLVVTVHDIDCPHVLDQEKYRRALRVLVRRADAVITLTESAADECEAQFGVRPRVIPHPPIVDADAARALMERTPRRLDVSLSYKNVRPNVVDDPRLPRAIAAALADVPGARLRIHVFPEVLDPANERHRPALARGLRELDDDPALSATVVLDASGPKSDADLHRGLAECVAAVLPYAFGTHSGWLEMCRDLGLRVIVPAVGHYAGQADRPGAVIPADMTDPDAVAAAVREAVLAARRDGPLPRAEDPTRTTDAVARAHRDSYREVLGW</sequence>
<proteinExistence type="predicted"/>
<dbReference type="SUPFAM" id="SSF53756">
    <property type="entry name" value="UDP-Glycosyltransferase/glycogen phosphorylase"/>
    <property type="match status" value="1"/>
</dbReference>
<dbReference type="RefSeq" id="WP_102212700.1">
    <property type="nucleotide sequence ID" value="NZ_PNHF01000011.1"/>
</dbReference>
<gene>
    <name evidence="4" type="ORF">CJ204_06100</name>
</gene>
<reference evidence="4 5" key="1">
    <citation type="submission" date="2017-09" db="EMBL/GenBank/DDBJ databases">
        <title>Bacterial strain isolated from the female urinary microbiota.</title>
        <authorList>
            <person name="Thomas-White K."/>
            <person name="Kumar N."/>
            <person name="Forster S."/>
            <person name="Putonti C."/>
            <person name="Lawley T."/>
            <person name="Wolfe A.J."/>
        </authorList>
    </citation>
    <scope>NUCLEOTIDE SEQUENCE [LARGE SCALE GENOMIC DNA]</scope>
    <source>
        <strain evidence="4 5">UMB0908</strain>
    </source>
</reference>
<evidence type="ECO:0000256" key="1">
    <source>
        <dbReference type="ARBA" id="ARBA00022676"/>
    </source>
</evidence>
<keyword evidence="2 4" id="KW-0808">Transferase</keyword>
<dbReference type="EMBL" id="PNHF01000011">
    <property type="protein sequence ID" value="PMC62417.1"/>
    <property type="molecule type" value="Genomic_DNA"/>
</dbReference>
<evidence type="ECO:0000259" key="3">
    <source>
        <dbReference type="Pfam" id="PF13579"/>
    </source>
</evidence>
<dbReference type="InterPro" id="IPR028098">
    <property type="entry name" value="Glyco_trans_4-like_N"/>
</dbReference>
<dbReference type="GO" id="GO:0016757">
    <property type="term" value="F:glycosyltransferase activity"/>
    <property type="evidence" value="ECO:0007669"/>
    <property type="project" value="UniProtKB-KW"/>
</dbReference>
<dbReference type="Pfam" id="PF13579">
    <property type="entry name" value="Glyco_trans_4_4"/>
    <property type="match status" value="1"/>
</dbReference>
<name>A0A2N6SZB7_9CORY</name>
<dbReference type="AlphaFoldDB" id="A0A2N6SZB7"/>
<comment type="caution">
    <text evidence="4">The sequence shown here is derived from an EMBL/GenBank/DDBJ whole genome shotgun (WGS) entry which is preliminary data.</text>
</comment>
<keyword evidence="1" id="KW-0328">Glycosyltransferase</keyword>
<accession>A0A2N6SZB7</accession>
<evidence type="ECO:0000313" key="4">
    <source>
        <dbReference type="EMBL" id="PMC62417.1"/>
    </source>
</evidence>
<evidence type="ECO:0000313" key="5">
    <source>
        <dbReference type="Proteomes" id="UP000235363"/>
    </source>
</evidence>